<keyword evidence="3" id="KW-1185">Reference proteome</keyword>
<dbReference type="Pfam" id="PF01370">
    <property type="entry name" value="Epimerase"/>
    <property type="match status" value="1"/>
</dbReference>
<gene>
    <name evidence="2" type="ORF">FNV43_RR04321</name>
</gene>
<accession>A0A8K0HK31</accession>
<dbReference type="InterPro" id="IPR005913">
    <property type="entry name" value="dTDP_dehydrorham_reduct"/>
</dbReference>
<proteinExistence type="predicted"/>
<dbReference type="AlphaFoldDB" id="A0A8K0HK31"/>
<organism evidence="2 3">
    <name type="scientific">Rhamnella rubrinervis</name>
    <dbReference type="NCBI Taxonomy" id="2594499"/>
    <lineage>
        <taxon>Eukaryota</taxon>
        <taxon>Viridiplantae</taxon>
        <taxon>Streptophyta</taxon>
        <taxon>Embryophyta</taxon>
        <taxon>Tracheophyta</taxon>
        <taxon>Spermatophyta</taxon>
        <taxon>Magnoliopsida</taxon>
        <taxon>eudicotyledons</taxon>
        <taxon>Gunneridae</taxon>
        <taxon>Pentapetalae</taxon>
        <taxon>rosids</taxon>
        <taxon>fabids</taxon>
        <taxon>Rosales</taxon>
        <taxon>Rhamnaceae</taxon>
        <taxon>rhamnoid group</taxon>
        <taxon>Rhamneae</taxon>
        <taxon>Rhamnella</taxon>
    </lineage>
</organism>
<feature type="domain" description="NAD-dependent epimerase/dehydratase" evidence="1">
    <location>
        <begin position="2"/>
        <end position="93"/>
    </location>
</feature>
<reference evidence="2" key="1">
    <citation type="submission" date="2020-03" db="EMBL/GenBank/DDBJ databases">
        <title>A high-quality chromosome-level genome assembly of a woody plant with both climbing and erect habits, Rhamnella rubrinervis.</title>
        <authorList>
            <person name="Lu Z."/>
            <person name="Yang Y."/>
            <person name="Zhu X."/>
            <person name="Sun Y."/>
        </authorList>
    </citation>
    <scope>NUCLEOTIDE SEQUENCE</scope>
    <source>
        <strain evidence="2">BYM</strain>
        <tissue evidence="2">Leaf</tissue>
    </source>
</reference>
<dbReference type="InterPro" id="IPR001509">
    <property type="entry name" value="Epimerase_deHydtase"/>
</dbReference>
<evidence type="ECO:0000313" key="2">
    <source>
        <dbReference type="EMBL" id="KAF3453880.1"/>
    </source>
</evidence>
<dbReference type="GO" id="GO:0048270">
    <property type="term" value="F:methionine adenosyltransferase regulator activity"/>
    <property type="evidence" value="ECO:0007669"/>
    <property type="project" value="TreeGrafter"/>
</dbReference>
<comment type="caution">
    <text evidence="2">The sequence shown here is derived from an EMBL/GenBank/DDBJ whole genome shotgun (WGS) entry which is preliminary data.</text>
</comment>
<dbReference type="PANTHER" id="PTHR10491">
    <property type="entry name" value="DTDP-4-DEHYDRORHAMNOSE REDUCTASE"/>
    <property type="match status" value="1"/>
</dbReference>
<name>A0A8K0HK31_9ROSA</name>
<dbReference type="OrthoDB" id="16464at2759"/>
<dbReference type="PANTHER" id="PTHR10491:SF4">
    <property type="entry name" value="METHIONINE ADENOSYLTRANSFERASE 2 SUBUNIT BETA"/>
    <property type="match status" value="1"/>
</dbReference>
<dbReference type="Proteomes" id="UP000796880">
    <property type="component" value="Unassembled WGS sequence"/>
</dbReference>
<dbReference type="SUPFAM" id="SSF51735">
    <property type="entry name" value="NAD(P)-binding Rossmann-fold domains"/>
    <property type="match status" value="1"/>
</dbReference>
<sequence>MKPTHVFNAASVTGLPKVDRCKSHRVETIQTNMLRTLPLADVCRERGLIFINYSTGCIFEYNSGHSLSSGIRLKEEDMPNFIGSFYSNTKAMMSIYKFDHVDHMRMYGKCPVWLANGTCAYPPKLVNGVLNPVYTQW</sequence>
<dbReference type="EMBL" id="VOIH02000002">
    <property type="protein sequence ID" value="KAF3453880.1"/>
    <property type="molecule type" value="Genomic_DNA"/>
</dbReference>
<protein>
    <recommendedName>
        <fullName evidence="1">NAD-dependent epimerase/dehydratase domain-containing protein</fullName>
    </recommendedName>
</protein>
<dbReference type="Gene3D" id="3.40.50.720">
    <property type="entry name" value="NAD(P)-binding Rossmann-like Domain"/>
    <property type="match status" value="1"/>
</dbReference>
<dbReference type="InterPro" id="IPR036291">
    <property type="entry name" value="NAD(P)-bd_dom_sf"/>
</dbReference>
<evidence type="ECO:0000259" key="1">
    <source>
        <dbReference type="Pfam" id="PF01370"/>
    </source>
</evidence>
<evidence type="ECO:0000313" key="3">
    <source>
        <dbReference type="Proteomes" id="UP000796880"/>
    </source>
</evidence>
<dbReference type="GO" id="GO:0006556">
    <property type="term" value="P:S-adenosylmethionine biosynthetic process"/>
    <property type="evidence" value="ECO:0007669"/>
    <property type="project" value="TreeGrafter"/>
</dbReference>
<dbReference type="GO" id="GO:0048269">
    <property type="term" value="C:methionine adenosyltransferase complex"/>
    <property type="evidence" value="ECO:0007669"/>
    <property type="project" value="TreeGrafter"/>
</dbReference>